<dbReference type="GO" id="GO:0016787">
    <property type="term" value="F:hydrolase activity"/>
    <property type="evidence" value="ECO:0007669"/>
    <property type="project" value="UniProtKB-KW"/>
</dbReference>
<organism evidence="4 5">
    <name type="scientific">Synechococcus lacustris str. Tous</name>
    <dbReference type="NCBI Taxonomy" id="1910958"/>
    <lineage>
        <taxon>Bacteria</taxon>
        <taxon>Bacillati</taxon>
        <taxon>Cyanobacteriota</taxon>
        <taxon>Cyanophyceae</taxon>
        <taxon>Synechococcales</taxon>
        <taxon>Synechococcaceae</taxon>
        <taxon>Synechococcus</taxon>
    </lineage>
</organism>
<accession>A0A2P7EHG0</accession>
<proteinExistence type="predicted"/>
<evidence type="ECO:0000313" key="4">
    <source>
        <dbReference type="EMBL" id="PSI02665.1"/>
    </source>
</evidence>
<gene>
    <name evidence="4" type="ORF">C7K08_01200</name>
</gene>
<dbReference type="AlphaFoldDB" id="A0A2P7EHG0"/>
<keyword evidence="2" id="KW-0540">Nuclease</keyword>
<keyword evidence="1" id="KW-1277">Toxin-antitoxin system</keyword>
<comment type="caution">
    <text evidence="4">The sequence shown here is derived from an EMBL/GenBank/DDBJ whole genome shotgun (WGS) entry which is preliminary data.</text>
</comment>
<evidence type="ECO:0008006" key="6">
    <source>
        <dbReference type="Google" id="ProtNLM"/>
    </source>
</evidence>
<dbReference type="EMBL" id="PXVC01000003">
    <property type="protein sequence ID" value="PSI02665.1"/>
    <property type="molecule type" value="Genomic_DNA"/>
</dbReference>
<dbReference type="InterPro" id="IPR008201">
    <property type="entry name" value="HepT-like"/>
</dbReference>
<evidence type="ECO:0000256" key="3">
    <source>
        <dbReference type="ARBA" id="ARBA00022801"/>
    </source>
</evidence>
<name>A0A2P7EHG0_9SYNE</name>
<dbReference type="GO" id="GO:0110001">
    <property type="term" value="C:toxin-antitoxin complex"/>
    <property type="evidence" value="ECO:0007669"/>
    <property type="project" value="InterPro"/>
</dbReference>
<dbReference type="STRING" id="1910958.BTM30_09735"/>
<evidence type="ECO:0000256" key="1">
    <source>
        <dbReference type="ARBA" id="ARBA00022649"/>
    </source>
</evidence>
<sequence>MGFRDVLAHQYFSVGPAQVLWISRQAMPQLRLEILLMIQQLNN</sequence>
<evidence type="ECO:0000256" key="2">
    <source>
        <dbReference type="ARBA" id="ARBA00022722"/>
    </source>
</evidence>
<protein>
    <recommendedName>
        <fullName evidence="6">DUF86 domain-containing protein</fullName>
    </recommendedName>
</protein>
<dbReference type="Pfam" id="PF01934">
    <property type="entry name" value="HepT-like"/>
    <property type="match status" value="1"/>
</dbReference>
<keyword evidence="3" id="KW-0378">Hydrolase</keyword>
<reference evidence="5" key="1">
    <citation type="submission" date="2018-03" db="EMBL/GenBank/DDBJ databases">
        <title>Ecological and genomic features of two cosmopolitan and abundant freshwater picocyanobacteria.</title>
        <authorList>
            <person name="Cabello-Yeves P.J."/>
            <person name="Picazo A."/>
            <person name="Camacho A."/>
            <person name="Callieri C."/>
            <person name="Rosselli R."/>
            <person name="Roda-Garcia J."/>
            <person name="Coutinho F.H."/>
            <person name="Rodriguez-Valera F."/>
        </authorList>
    </citation>
    <scope>NUCLEOTIDE SEQUENCE [LARGE SCALE GENOMIC DNA]</scope>
    <source>
        <strain evidence="5">Tous</strain>
    </source>
</reference>
<evidence type="ECO:0000313" key="5">
    <source>
        <dbReference type="Proteomes" id="UP000240206"/>
    </source>
</evidence>
<dbReference type="GO" id="GO:0004540">
    <property type="term" value="F:RNA nuclease activity"/>
    <property type="evidence" value="ECO:0007669"/>
    <property type="project" value="InterPro"/>
</dbReference>
<dbReference type="Proteomes" id="UP000240206">
    <property type="component" value="Unassembled WGS sequence"/>
</dbReference>
<keyword evidence="5" id="KW-1185">Reference proteome</keyword>